<dbReference type="GO" id="GO:0097500">
    <property type="term" value="P:receptor localization to non-motile cilium"/>
    <property type="evidence" value="ECO:0007669"/>
    <property type="project" value="TreeGrafter"/>
</dbReference>
<dbReference type="AlphaFoldDB" id="A0A7R8ZKS9"/>
<dbReference type="PROSITE" id="PS51417">
    <property type="entry name" value="ARF"/>
    <property type="match status" value="1"/>
</dbReference>
<organism evidence="4">
    <name type="scientific">Cyprideis torosa</name>
    <dbReference type="NCBI Taxonomy" id="163714"/>
    <lineage>
        <taxon>Eukaryota</taxon>
        <taxon>Metazoa</taxon>
        <taxon>Ecdysozoa</taxon>
        <taxon>Arthropoda</taxon>
        <taxon>Crustacea</taxon>
        <taxon>Oligostraca</taxon>
        <taxon>Ostracoda</taxon>
        <taxon>Podocopa</taxon>
        <taxon>Podocopida</taxon>
        <taxon>Cytherocopina</taxon>
        <taxon>Cytheroidea</taxon>
        <taxon>Cytherideidae</taxon>
        <taxon>Cyprideis</taxon>
    </lineage>
</organism>
<feature type="compositionally biased region" description="Basic and acidic residues" evidence="3">
    <location>
        <begin position="170"/>
        <end position="182"/>
    </location>
</feature>
<dbReference type="PANTHER" id="PTHR46090:SF2">
    <property type="entry name" value="ADP-RIBOSYLATION FACTOR-LIKE PROTEIN 13B"/>
    <property type="match status" value="1"/>
</dbReference>
<evidence type="ECO:0000256" key="3">
    <source>
        <dbReference type="SAM" id="MobiDB-lite"/>
    </source>
</evidence>
<feature type="binding site" evidence="1">
    <location>
        <begin position="96"/>
        <end position="99"/>
    </location>
    <ligand>
        <name>GTP</name>
        <dbReference type="ChEBI" id="CHEBI:37565"/>
    </ligand>
</feature>
<dbReference type="GO" id="GO:0003924">
    <property type="term" value="F:GTPase activity"/>
    <property type="evidence" value="ECO:0007669"/>
    <property type="project" value="InterPro"/>
</dbReference>
<dbReference type="SUPFAM" id="SSF52540">
    <property type="entry name" value="P-loop containing nucleoside triphosphate hydrolases"/>
    <property type="match status" value="1"/>
</dbReference>
<feature type="region of interest" description="Disordered" evidence="3">
    <location>
        <begin position="170"/>
        <end position="275"/>
    </location>
</feature>
<dbReference type="GO" id="GO:0060170">
    <property type="term" value="C:ciliary membrane"/>
    <property type="evidence" value="ECO:0007669"/>
    <property type="project" value="TreeGrafter"/>
</dbReference>
<keyword evidence="2" id="KW-0479">Metal-binding</keyword>
<dbReference type="GO" id="GO:0005525">
    <property type="term" value="F:GTP binding"/>
    <property type="evidence" value="ECO:0007669"/>
    <property type="project" value="UniProtKB-KW"/>
</dbReference>
<dbReference type="SMART" id="SM00178">
    <property type="entry name" value="SAR"/>
    <property type="match status" value="1"/>
</dbReference>
<dbReference type="PRINTS" id="PR00328">
    <property type="entry name" value="SAR1GTPBP"/>
</dbReference>
<evidence type="ECO:0000256" key="2">
    <source>
        <dbReference type="PIRSR" id="PIRSR606689-2"/>
    </source>
</evidence>
<feature type="compositionally biased region" description="Acidic residues" evidence="3">
    <location>
        <begin position="371"/>
        <end position="383"/>
    </location>
</feature>
<dbReference type="GO" id="GO:0097730">
    <property type="term" value="C:non-motile cilium"/>
    <property type="evidence" value="ECO:0007669"/>
    <property type="project" value="TreeGrafter"/>
</dbReference>
<dbReference type="InterPro" id="IPR027417">
    <property type="entry name" value="P-loop_NTPase"/>
</dbReference>
<sequence length="492" mass="54567">MPEKQPSPQNPLTNLTSTIGFNTWNSTYRRCRIQFFDLGGGRSIREIWPSYFEEAHGLMFIVDAADLSRLSECRKELLSAVSHPALHQKPLLILANKQDLDGALDEMDVCTELGIEELANKFRCPTRLEVCSAVKGKNRKSSDRGIRMGFKWLVETVKQAYVSLNERVEAAKADRQAEEDARKQRRLARMSERQRGNGQSREEELEVEPVSDETPPPWLPVREITTVTARDVPPSSSGSSDSSRPASHHHLSDLPPLPNQSVTPRPPDARGSGGKRIEVISIGGINRAVSFQDEGNLVADTAGGNKVKVFKDKSDKPRGLKARLFPSLKDRQSPEGQEDAGKLEGNLGSSLPALETSAHARQSRRILVVGENEEDDDCDEFAVPEDWNLPRETKSAPQGSRNPKSRVQTPKKSVSSDHFPPLPHSRVETPVSHHHDHEASEDIPMSQWPPLAKGKQNPTVYDYHKQAFADGKVQGANVPKSAKKKKGKVQPV</sequence>
<evidence type="ECO:0000313" key="4">
    <source>
        <dbReference type="EMBL" id="CAD7225163.1"/>
    </source>
</evidence>
<protein>
    <submittedName>
        <fullName evidence="4">Uncharacterized protein</fullName>
    </submittedName>
</protein>
<feature type="compositionally biased region" description="Polar residues" evidence="3">
    <location>
        <begin position="395"/>
        <end position="413"/>
    </location>
</feature>
<proteinExistence type="predicted"/>
<dbReference type="SMART" id="SM00177">
    <property type="entry name" value="ARF"/>
    <property type="match status" value="1"/>
</dbReference>
<dbReference type="EMBL" id="OB660515">
    <property type="protein sequence ID" value="CAD7225163.1"/>
    <property type="molecule type" value="Genomic_DNA"/>
</dbReference>
<dbReference type="Pfam" id="PF00025">
    <property type="entry name" value="Arf"/>
    <property type="match status" value="1"/>
</dbReference>
<keyword evidence="1" id="KW-0342">GTP-binding</keyword>
<dbReference type="PANTHER" id="PTHR46090">
    <property type="entry name" value="ADP-RIBOSYLATION FACTOR-LIKE PROTEIN 13B"/>
    <property type="match status" value="1"/>
</dbReference>
<feature type="binding site" evidence="2">
    <location>
        <position position="18"/>
    </location>
    <ligand>
        <name>Mg(2+)</name>
        <dbReference type="ChEBI" id="CHEBI:18420"/>
    </ligand>
</feature>
<feature type="compositionally biased region" description="Basic residues" evidence="3">
    <location>
        <begin position="481"/>
        <end position="492"/>
    </location>
</feature>
<evidence type="ECO:0000256" key="1">
    <source>
        <dbReference type="PIRSR" id="PIRSR606689-1"/>
    </source>
</evidence>
<dbReference type="InterPro" id="IPR051995">
    <property type="entry name" value="Ciliary_GTPase"/>
</dbReference>
<keyword evidence="2" id="KW-0460">Magnesium</keyword>
<dbReference type="Gene3D" id="3.40.50.300">
    <property type="entry name" value="P-loop containing nucleotide triphosphate hydrolases"/>
    <property type="match status" value="1"/>
</dbReference>
<reference evidence="4" key="1">
    <citation type="submission" date="2020-11" db="EMBL/GenBank/DDBJ databases">
        <authorList>
            <person name="Tran Van P."/>
        </authorList>
    </citation>
    <scope>NUCLEOTIDE SEQUENCE</scope>
</reference>
<accession>A0A7R8ZKS9</accession>
<gene>
    <name evidence="4" type="ORF">CTOB1V02_LOCUS3109</name>
</gene>
<dbReference type="GO" id="GO:1905515">
    <property type="term" value="P:non-motile cilium assembly"/>
    <property type="evidence" value="ECO:0007669"/>
    <property type="project" value="TreeGrafter"/>
</dbReference>
<feature type="compositionally biased region" description="Basic and acidic residues" evidence="3">
    <location>
        <begin position="309"/>
        <end position="318"/>
    </location>
</feature>
<dbReference type="GO" id="GO:0046872">
    <property type="term" value="F:metal ion binding"/>
    <property type="evidence" value="ECO:0007669"/>
    <property type="project" value="UniProtKB-KW"/>
</dbReference>
<keyword evidence="1" id="KW-0547">Nucleotide-binding</keyword>
<feature type="region of interest" description="Disordered" evidence="3">
    <location>
        <begin position="309"/>
        <end position="492"/>
    </location>
</feature>
<feature type="compositionally biased region" description="Low complexity" evidence="3">
    <location>
        <begin position="233"/>
        <end position="245"/>
    </location>
</feature>
<feature type="compositionally biased region" description="Basic and acidic residues" evidence="3">
    <location>
        <begin position="425"/>
        <end position="440"/>
    </location>
</feature>
<feature type="binding site" evidence="1">
    <location>
        <position position="40"/>
    </location>
    <ligand>
        <name>GTP</name>
        <dbReference type="ChEBI" id="CHEBI:37565"/>
    </ligand>
</feature>
<name>A0A7R8ZKS9_9CRUS</name>
<dbReference type="InterPro" id="IPR006689">
    <property type="entry name" value="Small_GTPase_ARF/SAR"/>
</dbReference>
<dbReference type="OrthoDB" id="14717at2759"/>